<evidence type="ECO:0000259" key="6">
    <source>
        <dbReference type="PROSITE" id="PS50871"/>
    </source>
</evidence>
<protein>
    <submittedName>
        <fullName evidence="7">Cerebellin 3</fullName>
    </submittedName>
</protein>
<feature type="domain" description="C1q" evidence="6">
    <location>
        <begin position="116"/>
        <end position="254"/>
    </location>
</feature>
<name>G3W0H8_SARHA</name>
<dbReference type="FunCoup" id="G3W0H8">
    <property type="interactions" value="20"/>
</dbReference>
<evidence type="ECO:0000256" key="5">
    <source>
        <dbReference type="ARBA" id="ARBA00023180"/>
    </source>
</evidence>
<dbReference type="GO" id="GO:0005615">
    <property type="term" value="C:extracellular space"/>
    <property type="evidence" value="ECO:0007669"/>
    <property type="project" value="Ensembl"/>
</dbReference>
<dbReference type="HOGENOM" id="CLU_001074_8_2_1"/>
<keyword evidence="2" id="KW-0964">Secreted</keyword>
<reference evidence="7 8" key="1">
    <citation type="journal article" date="2011" name="Proc. Natl. Acad. Sci. U.S.A.">
        <title>Genetic diversity and population structure of the endangered marsupial Sarcophilus harrisii (Tasmanian devil).</title>
        <authorList>
            <person name="Miller W."/>
            <person name="Hayes V.M."/>
            <person name="Ratan A."/>
            <person name="Petersen D.C."/>
            <person name="Wittekindt N.E."/>
            <person name="Miller J."/>
            <person name="Walenz B."/>
            <person name="Knight J."/>
            <person name="Qi J."/>
            <person name="Zhao F."/>
            <person name="Wang Q."/>
            <person name="Bedoya-Reina O.C."/>
            <person name="Katiyar N."/>
            <person name="Tomsho L.P."/>
            <person name="Kasson L.M."/>
            <person name="Hardie R.A."/>
            <person name="Woodbridge P."/>
            <person name="Tindall E.A."/>
            <person name="Bertelsen M.F."/>
            <person name="Dixon D."/>
            <person name="Pyecroft S."/>
            <person name="Helgen K.M."/>
            <person name="Lesk A.M."/>
            <person name="Pringle T.H."/>
            <person name="Patterson N."/>
            <person name="Zhang Y."/>
            <person name="Kreiss A."/>
            <person name="Woods G.M."/>
            <person name="Jones M.E."/>
            <person name="Schuster S.C."/>
        </authorList>
    </citation>
    <scope>NUCLEOTIDE SEQUENCE [LARGE SCALE GENOMIC DNA]</scope>
</reference>
<keyword evidence="3" id="KW-0732">Signal</keyword>
<dbReference type="Ensembl" id="ENSSHAT00000009007.2">
    <property type="protein sequence ID" value="ENSSHAP00000008933.2"/>
    <property type="gene ID" value="ENSSHAG00000007737.2"/>
</dbReference>
<dbReference type="SUPFAM" id="SSF49842">
    <property type="entry name" value="TNF-like"/>
    <property type="match status" value="1"/>
</dbReference>
<dbReference type="PRINTS" id="PR00007">
    <property type="entry name" value="COMPLEMNTC1Q"/>
</dbReference>
<evidence type="ECO:0000256" key="3">
    <source>
        <dbReference type="ARBA" id="ARBA00022729"/>
    </source>
</evidence>
<dbReference type="SMART" id="SM00110">
    <property type="entry name" value="C1Q"/>
    <property type="match status" value="1"/>
</dbReference>
<reference evidence="7" key="2">
    <citation type="submission" date="2025-08" db="UniProtKB">
        <authorList>
            <consortium name="Ensembl"/>
        </authorList>
    </citation>
    <scope>IDENTIFICATION</scope>
</reference>
<dbReference type="GeneTree" id="ENSGT00940000162110"/>
<organism evidence="7 8">
    <name type="scientific">Sarcophilus harrisii</name>
    <name type="common">Tasmanian devil</name>
    <name type="synonym">Sarcophilus laniarius</name>
    <dbReference type="NCBI Taxonomy" id="9305"/>
    <lineage>
        <taxon>Eukaryota</taxon>
        <taxon>Metazoa</taxon>
        <taxon>Chordata</taxon>
        <taxon>Craniata</taxon>
        <taxon>Vertebrata</taxon>
        <taxon>Euteleostomi</taxon>
        <taxon>Mammalia</taxon>
        <taxon>Metatheria</taxon>
        <taxon>Dasyuromorphia</taxon>
        <taxon>Dasyuridae</taxon>
        <taxon>Sarcophilus</taxon>
    </lineage>
</organism>
<evidence type="ECO:0000313" key="8">
    <source>
        <dbReference type="Proteomes" id="UP000007648"/>
    </source>
</evidence>
<dbReference type="Proteomes" id="UP000007648">
    <property type="component" value="Unassembled WGS sequence"/>
</dbReference>
<evidence type="ECO:0000256" key="4">
    <source>
        <dbReference type="ARBA" id="ARBA00023157"/>
    </source>
</evidence>
<dbReference type="GO" id="GO:0043083">
    <property type="term" value="C:synaptic cleft"/>
    <property type="evidence" value="ECO:0007669"/>
    <property type="project" value="Ensembl"/>
</dbReference>
<dbReference type="FunFam" id="2.60.120.40:FF:000002">
    <property type="entry name" value="Cerebellin 4"/>
    <property type="match status" value="1"/>
</dbReference>
<dbReference type="eggNOG" id="ENOG502QVN9">
    <property type="taxonomic scope" value="Eukaryota"/>
</dbReference>
<keyword evidence="8" id="KW-1185">Reference proteome</keyword>
<dbReference type="AlphaFoldDB" id="G3W0H8"/>
<dbReference type="PANTHER" id="PTHR22923:SF2">
    <property type="entry name" value="CEREBELLIN-3"/>
    <property type="match status" value="1"/>
</dbReference>
<dbReference type="GO" id="GO:0099558">
    <property type="term" value="P:maintenance of synapse structure"/>
    <property type="evidence" value="ECO:0007669"/>
    <property type="project" value="TreeGrafter"/>
</dbReference>
<dbReference type="InterPro" id="IPR001073">
    <property type="entry name" value="C1q_dom"/>
</dbReference>
<evidence type="ECO:0000256" key="1">
    <source>
        <dbReference type="ARBA" id="ARBA00004613"/>
    </source>
</evidence>
<dbReference type="PROSITE" id="PS50871">
    <property type="entry name" value="C1Q"/>
    <property type="match status" value="1"/>
</dbReference>
<dbReference type="GO" id="GO:0098688">
    <property type="term" value="C:parallel fiber to Purkinje cell synapse"/>
    <property type="evidence" value="ECO:0007669"/>
    <property type="project" value="Ensembl"/>
</dbReference>
<reference evidence="7" key="3">
    <citation type="submission" date="2025-09" db="UniProtKB">
        <authorList>
            <consortium name="Ensembl"/>
        </authorList>
    </citation>
    <scope>IDENTIFICATION</scope>
</reference>
<dbReference type="Gene3D" id="2.60.120.40">
    <property type="match status" value="1"/>
</dbReference>
<dbReference type="PANTHER" id="PTHR22923">
    <property type="entry name" value="CEREBELLIN-RELATED"/>
    <property type="match status" value="1"/>
</dbReference>
<dbReference type="STRING" id="9305.ENSSHAP00000008933"/>
<comment type="subcellular location">
    <subcellularLocation>
        <location evidence="1">Secreted</location>
    </subcellularLocation>
</comment>
<dbReference type="InterPro" id="IPR008983">
    <property type="entry name" value="Tumour_necrosis_fac-like_dom"/>
</dbReference>
<evidence type="ECO:0000256" key="2">
    <source>
        <dbReference type="ARBA" id="ARBA00022525"/>
    </source>
</evidence>
<evidence type="ECO:0000313" key="7">
    <source>
        <dbReference type="Ensembl" id="ENSSHAP00000008933.2"/>
    </source>
</evidence>
<proteinExistence type="predicted"/>
<keyword evidence="5" id="KW-0325">Glycoprotein</keyword>
<dbReference type="InterPro" id="IPR050822">
    <property type="entry name" value="Cerebellin_Synaptic_Org"/>
</dbReference>
<sequence>PSLSLPPSAPPPLHAAAGKGRGSAYLGSDHVLLGPLQLHPDVGAALEDLLKDTQPNSEDAFHLRSLFKYHVLRIRPHREAAQEETEPVLLEGECLVVCEPGRATTASPGGAALGEAPPGKVAFAAVRSHHHEPAGETGNGTSGAIYFDQVLVNEGNGFDRASGSFIAPVRGVYSFRFHVVKVYNRQTVQVSLMLNTWPVISAFANDPDVTREAATSAVLLPLDPGDRVSLRLRRGNLLGGWKFSSFSGFLIFPL</sequence>
<keyword evidence="4" id="KW-1015">Disulfide bond</keyword>
<dbReference type="InParanoid" id="G3W0H8"/>
<gene>
    <name evidence="7" type="primary">CBLN3</name>
</gene>
<accession>G3W0H8</accession>
<dbReference type="Pfam" id="PF00386">
    <property type="entry name" value="C1q"/>
    <property type="match status" value="1"/>
</dbReference>